<evidence type="ECO:0000256" key="3">
    <source>
        <dbReference type="ARBA" id="ARBA00022475"/>
    </source>
</evidence>
<dbReference type="GO" id="GO:0005886">
    <property type="term" value="C:plasma membrane"/>
    <property type="evidence" value="ECO:0007669"/>
    <property type="project" value="UniProtKB-SubCell"/>
</dbReference>
<evidence type="ECO:0000259" key="10">
    <source>
        <dbReference type="Pfam" id="PF21088"/>
    </source>
</evidence>
<dbReference type="Proteomes" id="UP000002985">
    <property type="component" value="Unassembled WGS sequence"/>
</dbReference>
<dbReference type="SUPFAM" id="SSF50182">
    <property type="entry name" value="Sm-like ribonucleoproteins"/>
    <property type="match status" value="1"/>
</dbReference>
<dbReference type="SUPFAM" id="SSF82689">
    <property type="entry name" value="Mechanosensitive channel protein MscS (YggB), C-terminal domain"/>
    <property type="match status" value="1"/>
</dbReference>
<evidence type="ECO:0000256" key="4">
    <source>
        <dbReference type="ARBA" id="ARBA00022692"/>
    </source>
</evidence>
<evidence type="ECO:0000256" key="7">
    <source>
        <dbReference type="SAM" id="Phobius"/>
    </source>
</evidence>
<dbReference type="EMBL" id="BAFH01000003">
    <property type="protein sequence ID" value="GAB62396.1"/>
    <property type="molecule type" value="Genomic_DNA"/>
</dbReference>
<protein>
    <submittedName>
        <fullName evidence="11">Mechanosensitive ion channel</fullName>
    </submittedName>
</protein>
<dbReference type="Pfam" id="PF21088">
    <property type="entry name" value="MS_channel_1st"/>
    <property type="match status" value="1"/>
</dbReference>
<sequence length="346" mass="39852">MIHFISEQKYFGNTLLDYLISIGIIIVLVLTIRVLKGIIQKRLKAWIENTKIIIDDVIISGIEKFIIPLLYFCAFYFGLTYLDLSTSVAKIFHSALVIIVAFFIIRFTVVITHYVFKYYWEKRVGDKESMRNLRGISTIVTIVVWGLGLLFLLDNLDFRISAIITGLGIGGVAVAFAAQAVLSDFFGYFVIFFDRPFQVGDFIIVDDKMGIVENIGVKTTRITSVAGEQIVFPNSRLTSSRIHNYKQMERRRVLFTIGVTYQTPLQKLKEMPGIIKNIIENIDDAVFGRAHFQSYENSSMIFEIVYYITGSDFNKYMDIQQRINFRIYEEFEARGIERPTLLKLHS</sequence>
<dbReference type="Gene3D" id="2.30.30.60">
    <property type="match status" value="1"/>
</dbReference>
<gene>
    <name evidence="11" type="ORF">KSU1_C0800</name>
</gene>
<dbReference type="InterPro" id="IPR023408">
    <property type="entry name" value="MscS_beta-dom_sf"/>
</dbReference>
<dbReference type="AlphaFoldDB" id="I3IL01"/>
<keyword evidence="5 7" id="KW-1133">Transmembrane helix</keyword>
<feature type="transmembrane region" description="Helical" evidence="7">
    <location>
        <begin position="136"/>
        <end position="153"/>
    </location>
</feature>
<feature type="domain" description="Mechanosensitive ion channel MscS C-terminal" evidence="9">
    <location>
        <begin position="254"/>
        <end position="337"/>
    </location>
</feature>
<dbReference type="Pfam" id="PF00924">
    <property type="entry name" value="MS_channel_2nd"/>
    <property type="match status" value="1"/>
</dbReference>
<evidence type="ECO:0000259" key="8">
    <source>
        <dbReference type="Pfam" id="PF00924"/>
    </source>
</evidence>
<dbReference type="InterPro" id="IPR006685">
    <property type="entry name" value="MscS_channel_2nd"/>
</dbReference>
<keyword evidence="4 7" id="KW-0812">Transmembrane</keyword>
<dbReference type="Gene3D" id="1.10.287.1260">
    <property type="match status" value="1"/>
</dbReference>
<feature type="domain" description="Mechanosensitive ion channel transmembrane helices 2/3" evidence="10">
    <location>
        <begin position="138"/>
        <end position="179"/>
    </location>
</feature>
<name>I3IL01_9BACT</name>
<evidence type="ECO:0000256" key="1">
    <source>
        <dbReference type="ARBA" id="ARBA00004651"/>
    </source>
</evidence>
<dbReference type="PANTHER" id="PTHR30566">
    <property type="entry name" value="YNAI-RELATED MECHANOSENSITIVE ION CHANNEL"/>
    <property type="match status" value="1"/>
</dbReference>
<dbReference type="Gene3D" id="3.30.70.100">
    <property type="match status" value="1"/>
</dbReference>
<dbReference type="InterPro" id="IPR010920">
    <property type="entry name" value="LSM_dom_sf"/>
</dbReference>
<proteinExistence type="inferred from homology"/>
<dbReference type="GO" id="GO:0008381">
    <property type="term" value="F:mechanosensitive monoatomic ion channel activity"/>
    <property type="evidence" value="ECO:0007669"/>
    <property type="project" value="UniProtKB-ARBA"/>
</dbReference>
<dbReference type="OrthoDB" id="9809206at2"/>
<dbReference type="STRING" id="247490.KSU1_C0800"/>
<evidence type="ECO:0000259" key="9">
    <source>
        <dbReference type="Pfam" id="PF21082"/>
    </source>
</evidence>
<dbReference type="Pfam" id="PF21082">
    <property type="entry name" value="MS_channel_3rd"/>
    <property type="match status" value="1"/>
</dbReference>
<feature type="transmembrane region" description="Helical" evidence="7">
    <location>
        <begin position="15"/>
        <end position="35"/>
    </location>
</feature>
<dbReference type="InterPro" id="IPR011014">
    <property type="entry name" value="MscS_channel_TM-2"/>
</dbReference>
<organism evidence="11 12">
    <name type="scientific">Candidatus Jettenia caeni</name>
    <dbReference type="NCBI Taxonomy" id="247490"/>
    <lineage>
        <taxon>Bacteria</taxon>
        <taxon>Pseudomonadati</taxon>
        <taxon>Planctomycetota</taxon>
        <taxon>Candidatus Brocadiia</taxon>
        <taxon>Candidatus Brocadiales</taxon>
        <taxon>Candidatus Brocadiaceae</taxon>
        <taxon>Candidatus Jettenia</taxon>
    </lineage>
</organism>
<feature type="transmembrane region" description="Helical" evidence="7">
    <location>
        <begin position="159"/>
        <end position="182"/>
    </location>
</feature>
<dbReference type="InterPro" id="IPR049142">
    <property type="entry name" value="MS_channel_1st"/>
</dbReference>
<keyword evidence="3" id="KW-1003">Cell membrane</keyword>
<evidence type="ECO:0000313" key="12">
    <source>
        <dbReference type="Proteomes" id="UP000002985"/>
    </source>
</evidence>
<feature type="transmembrane region" description="Helical" evidence="7">
    <location>
        <begin position="56"/>
        <end position="79"/>
    </location>
</feature>
<comment type="subcellular location">
    <subcellularLocation>
        <location evidence="1">Cell membrane</location>
        <topology evidence="1">Multi-pass membrane protein</topology>
    </subcellularLocation>
</comment>
<feature type="transmembrane region" description="Helical" evidence="7">
    <location>
        <begin position="91"/>
        <end position="116"/>
    </location>
</feature>
<dbReference type="eggNOG" id="COG0668">
    <property type="taxonomic scope" value="Bacteria"/>
</dbReference>
<evidence type="ECO:0000256" key="6">
    <source>
        <dbReference type="ARBA" id="ARBA00023136"/>
    </source>
</evidence>
<evidence type="ECO:0000256" key="5">
    <source>
        <dbReference type="ARBA" id="ARBA00022989"/>
    </source>
</evidence>
<evidence type="ECO:0000313" key="11">
    <source>
        <dbReference type="EMBL" id="GAB62396.1"/>
    </source>
</evidence>
<comment type="caution">
    <text evidence="11">The sequence shown here is derived from an EMBL/GenBank/DDBJ whole genome shotgun (WGS) entry which is preliminary data.</text>
</comment>
<dbReference type="InterPro" id="IPR011066">
    <property type="entry name" value="MscS_channel_C_sf"/>
</dbReference>
<accession>I3IL01</accession>
<reference evidence="11 12" key="1">
    <citation type="journal article" date="2012" name="FEBS Lett.">
        <title>Anammox organism KSU-1 expresses a NirK-type copper-containing nitrite reductase instead of a NirS-type with cytochrome cd1.</title>
        <authorList>
            <person name="Hira D."/>
            <person name="Toh H."/>
            <person name="Migita C.T."/>
            <person name="Okubo H."/>
            <person name="Nishiyama T."/>
            <person name="Hattori M."/>
            <person name="Furukawa K."/>
            <person name="Fujii T."/>
        </authorList>
    </citation>
    <scope>NUCLEOTIDE SEQUENCE [LARGE SCALE GENOMIC DNA]</scope>
</reference>
<evidence type="ECO:0000256" key="2">
    <source>
        <dbReference type="ARBA" id="ARBA00008017"/>
    </source>
</evidence>
<dbReference type="SUPFAM" id="SSF82861">
    <property type="entry name" value="Mechanosensitive channel protein MscS (YggB), transmembrane region"/>
    <property type="match status" value="1"/>
</dbReference>
<dbReference type="PANTHER" id="PTHR30566:SF25">
    <property type="entry name" value="INNER MEMBRANE PROTEIN"/>
    <property type="match status" value="1"/>
</dbReference>
<keyword evidence="6 7" id="KW-0472">Membrane</keyword>
<comment type="similarity">
    <text evidence="2">Belongs to the MscS (TC 1.A.23) family.</text>
</comment>
<keyword evidence="12" id="KW-1185">Reference proteome</keyword>
<feature type="domain" description="Mechanosensitive ion channel MscS" evidence="8">
    <location>
        <begin position="181"/>
        <end position="246"/>
    </location>
</feature>
<dbReference type="InterPro" id="IPR049278">
    <property type="entry name" value="MS_channel_C"/>
</dbReference>